<dbReference type="OrthoDB" id="3793724at2759"/>
<name>A0A6A7BBY7_9PLEO</name>
<dbReference type="Proteomes" id="UP000799423">
    <property type="component" value="Unassembled WGS sequence"/>
</dbReference>
<dbReference type="AlphaFoldDB" id="A0A6A7BBY7"/>
<protein>
    <submittedName>
        <fullName evidence="2">Uncharacterized protein</fullName>
    </submittedName>
</protein>
<dbReference type="EMBL" id="MU006297">
    <property type="protein sequence ID" value="KAF2852782.1"/>
    <property type="molecule type" value="Genomic_DNA"/>
</dbReference>
<accession>A0A6A7BBY7</accession>
<keyword evidence="3" id="KW-1185">Reference proteome</keyword>
<evidence type="ECO:0000313" key="3">
    <source>
        <dbReference type="Proteomes" id="UP000799423"/>
    </source>
</evidence>
<feature type="chain" id="PRO_5025487516" evidence="1">
    <location>
        <begin position="16"/>
        <end position="177"/>
    </location>
</feature>
<feature type="signal peptide" evidence="1">
    <location>
        <begin position="1"/>
        <end position="15"/>
    </location>
</feature>
<proteinExistence type="predicted"/>
<keyword evidence="1" id="KW-0732">Signal</keyword>
<reference evidence="2" key="1">
    <citation type="submission" date="2020-01" db="EMBL/GenBank/DDBJ databases">
        <authorList>
            <consortium name="DOE Joint Genome Institute"/>
            <person name="Haridas S."/>
            <person name="Albert R."/>
            <person name="Binder M."/>
            <person name="Bloem J."/>
            <person name="Labutti K."/>
            <person name="Salamov A."/>
            <person name="Andreopoulos B."/>
            <person name="Baker S.E."/>
            <person name="Barry K."/>
            <person name="Bills G."/>
            <person name="Bluhm B.H."/>
            <person name="Cannon C."/>
            <person name="Castanera R."/>
            <person name="Culley D.E."/>
            <person name="Daum C."/>
            <person name="Ezra D."/>
            <person name="Gonzalez J.B."/>
            <person name="Henrissat B."/>
            <person name="Kuo A."/>
            <person name="Liang C."/>
            <person name="Lipzen A."/>
            <person name="Lutzoni F."/>
            <person name="Magnuson J."/>
            <person name="Mondo S."/>
            <person name="Nolan M."/>
            <person name="Ohm R."/>
            <person name="Pangilinan J."/>
            <person name="Park H.-J."/>
            <person name="Ramirez L."/>
            <person name="Alfaro M."/>
            <person name="Sun H."/>
            <person name="Tritt A."/>
            <person name="Yoshinaga Y."/>
            <person name="Zwiers L.-H."/>
            <person name="Turgeon B.G."/>
            <person name="Goodwin S.B."/>
            <person name="Spatafora J.W."/>
            <person name="Crous P.W."/>
            <person name="Grigoriev I.V."/>
        </authorList>
    </citation>
    <scope>NUCLEOTIDE SEQUENCE</scope>
    <source>
        <strain evidence="2">IPT5</strain>
    </source>
</reference>
<gene>
    <name evidence="2" type="ORF">T440DRAFT_419679</name>
</gene>
<sequence>MRFLVLAASVPGAFAIWNQELCSGAGACVDVGHLVQDPFRCPDGSSITLPDFGNDLQAAGSTGATLVSKAEFPTSCFAGAVPGPNARLVRTKTRNGQTAYSFVTENCLPKDPAAVAGDCYNFNTNPSTYTFCQLIDASGGQCATNPQAGRCERWGNTAGRTECAGWKIGQADYPDTA</sequence>
<organism evidence="2 3">
    <name type="scientific">Plenodomus tracheiphilus IPT5</name>
    <dbReference type="NCBI Taxonomy" id="1408161"/>
    <lineage>
        <taxon>Eukaryota</taxon>
        <taxon>Fungi</taxon>
        <taxon>Dikarya</taxon>
        <taxon>Ascomycota</taxon>
        <taxon>Pezizomycotina</taxon>
        <taxon>Dothideomycetes</taxon>
        <taxon>Pleosporomycetidae</taxon>
        <taxon>Pleosporales</taxon>
        <taxon>Pleosporineae</taxon>
        <taxon>Leptosphaeriaceae</taxon>
        <taxon>Plenodomus</taxon>
    </lineage>
</organism>
<evidence type="ECO:0000313" key="2">
    <source>
        <dbReference type="EMBL" id="KAF2852782.1"/>
    </source>
</evidence>
<evidence type="ECO:0000256" key="1">
    <source>
        <dbReference type="SAM" id="SignalP"/>
    </source>
</evidence>